<proteinExistence type="predicted"/>
<gene>
    <name evidence="2" type="ORF">H5410_055864</name>
</gene>
<dbReference type="Proteomes" id="UP000824120">
    <property type="component" value="Chromosome 11"/>
</dbReference>
<feature type="region of interest" description="Disordered" evidence="1">
    <location>
        <begin position="1"/>
        <end position="23"/>
    </location>
</feature>
<reference evidence="2 3" key="1">
    <citation type="submission" date="2020-09" db="EMBL/GenBank/DDBJ databases">
        <title>De no assembly of potato wild relative species, Solanum commersonii.</title>
        <authorList>
            <person name="Cho K."/>
        </authorList>
    </citation>
    <scope>NUCLEOTIDE SEQUENCE [LARGE SCALE GENOMIC DNA]</scope>
    <source>
        <strain evidence="2">LZ3.2</strain>
        <tissue evidence="2">Leaf</tissue>
    </source>
</reference>
<keyword evidence="3" id="KW-1185">Reference proteome</keyword>
<name>A0A9J5WJM0_SOLCO</name>
<accession>A0A9J5WJM0</accession>
<evidence type="ECO:0000256" key="1">
    <source>
        <dbReference type="SAM" id="MobiDB-lite"/>
    </source>
</evidence>
<dbReference type="EMBL" id="JACXVP010000011">
    <property type="protein sequence ID" value="KAG5575730.1"/>
    <property type="molecule type" value="Genomic_DNA"/>
</dbReference>
<organism evidence="2 3">
    <name type="scientific">Solanum commersonii</name>
    <name type="common">Commerson's wild potato</name>
    <name type="synonym">Commerson's nightshade</name>
    <dbReference type="NCBI Taxonomy" id="4109"/>
    <lineage>
        <taxon>Eukaryota</taxon>
        <taxon>Viridiplantae</taxon>
        <taxon>Streptophyta</taxon>
        <taxon>Embryophyta</taxon>
        <taxon>Tracheophyta</taxon>
        <taxon>Spermatophyta</taxon>
        <taxon>Magnoliopsida</taxon>
        <taxon>eudicotyledons</taxon>
        <taxon>Gunneridae</taxon>
        <taxon>Pentapetalae</taxon>
        <taxon>asterids</taxon>
        <taxon>lamiids</taxon>
        <taxon>Solanales</taxon>
        <taxon>Solanaceae</taxon>
        <taxon>Solanoideae</taxon>
        <taxon>Solaneae</taxon>
        <taxon>Solanum</taxon>
    </lineage>
</organism>
<protein>
    <submittedName>
        <fullName evidence="2">Uncharacterized protein</fullName>
    </submittedName>
</protein>
<dbReference type="AlphaFoldDB" id="A0A9J5WJM0"/>
<comment type="caution">
    <text evidence="2">The sequence shown here is derived from an EMBL/GenBank/DDBJ whole genome shotgun (WGS) entry which is preliminary data.</text>
</comment>
<evidence type="ECO:0000313" key="3">
    <source>
        <dbReference type="Proteomes" id="UP000824120"/>
    </source>
</evidence>
<evidence type="ECO:0000313" key="2">
    <source>
        <dbReference type="EMBL" id="KAG5575730.1"/>
    </source>
</evidence>
<sequence length="98" mass="10997">MDSLVHKASCVPAGYGEGSQPKGEECSSLLRHKYQCRFHGSNPSPEGYTETTLLLLQGSPSEKDSFLIYTLLFSKMSLPLWLASPYQHVQLMDLEFKN</sequence>